<feature type="compositionally biased region" description="Gly residues" evidence="1">
    <location>
        <begin position="1"/>
        <end position="10"/>
    </location>
</feature>
<evidence type="ECO:0000313" key="2">
    <source>
        <dbReference type="EMBL" id="KAH9828986.1"/>
    </source>
</evidence>
<sequence length="80" mass="8285">GGSAGETGGGDVRDLRSRSGGEGGTQARYFGATYREGVEVEVGWLEPDVRAYVSEVHAVTDLGFNGSAAGVWHREGAWGG</sequence>
<evidence type="ECO:0000256" key="1">
    <source>
        <dbReference type="SAM" id="MobiDB-lite"/>
    </source>
</evidence>
<accession>A0A9W7SU92</accession>
<comment type="caution">
    <text evidence="2">The sequence shown here is derived from an EMBL/GenBank/DDBJ whole genome shotgun (WGS) entry which is preliminary data.</text>
</comment>
<name>A0A9W7SU92_9PEZI</name>
<dbReference type="OrthoDB" id="3341590at2759"/>
<proteinExistence type="predicted"/>
<reference evidence="2 3" key="1">
    <citation type="journal article" date="2018" name="IMA Fungus">
        <title>IMA Genome-F 10: Nine draft genome sequences of Claviceps purpurea s.lat., including C. arundinis, C. humidiphila, and C. cf. spartinae, pseudomolecules for the pitch canker pathogen Fusarium circinatum, draft genome of Davidsoniella eucalypti, Grosmannia galeiformis, Quambalaria eucalypti, and Teratosphaeria destructans.</title>
        <authorList>
            <person name="Wingfield B.D."/>
            <person name="Liu M."/>
            <person name="Nguyen H.D."/>
            <person name="Lane F.A."/>
            <person name="Morgan S.W."/>
            <person name="De Vos L."/>
            <person name="Wilken P.M."/>
            <person name="Duong T.A."/>
            <person name="Aylward J."/>
            <person name="Coetzee M.P."/>
            <person name="Dadej K."/>
            <person name="De Beer Z.W."/>
            <person name="Findlay W."/>
            <person name="Havenga M."/>
            <person name="Kolarik M."/>
            <person name="Menzies J.G."/>
            <person name="Naidoo K."/>
            <person name="Pochopski O."/>
            <person name="Shoukouhi P."/>
            <person name="Santana Q.C."/>
            <person name="Seifert K.A."/>
            <person name="Soal N."/>
            <person name="Steenkamp E.T."/>
            <person name="Tatham C.T."/>
            <person name="van der Nest M.A."/>
            <person name="Wingfield M.J."/>
        </authorList>
    </citation>
    <scope>NUCLEOTIDE SEQUENCE [LARGE SCALE GENOMIC DNA]</scope>
    <source>
        <strain evidence="2">CMW44962</strain>
    </source>
</reference>
<keyword evidence="3" id="KW-1185">Reference proteome</keyword>
<feature type="region of interest" description="Disordered" evidence="1">
    <location>
        <begin position="1"/>
        <end position="26"/>
    </location>
</feature>
<protein>
    <submittedName>
        <fullName evidence="2">Copper amine oxidase</fullName>
    </submittedName>
</protein>
<feature type="non-terminal residue" evidence="2">
    <location>
        <position position="1"/>
    </location>
</feature>
<organism evidence="2 3">
    <name type="scientific">Teratosphaeria destructans</name>
    <dbReference type="NCBI Taxonomy" id="418781"/>
    <lineage>
        <taxon>Eukaryota</taxon>
        <taxon>Fungi</taxon>
        <taxon>Dikarya</taxon>
        <taxon>Ascomycota</taxon>
        <taxon>Pezizomycotina</taxon>
        <taxon>Dothideomycetes</taxon>
        <taxon>Dothideomycetidae</taxon>
        <taxon>Mycosphaerellales</taxon>
        <taxon>Teratosphaeriaceae</taxon>
        <taxon>Teratosphaeria</taxon>
    </lineage>
</organism>
<dbReference type="Proteomes" id="UP001138500">
    <property type="component" value="Unassembled WGS sequence"/>
</dbReference>
<gene>
    <name evidence="2" type="ORF">Tdes44962_MAKER09190</name>
</gene>
<dbReference type="EMBL" id="RIBY02001434">
    <property type="protein sequence ID" value="KAH9828986.1"/>
    <property type="molecule type" value="Genomic_DNA"/>
</dbReference>
<dbReference type="AlphaFoldDB" id="A0A9W7SU92"/>
<reference evidence="2 3" key="2">
    <citation type="journal article" date="2021" name="Curr. Genet.">
        <title>Genetic response to nitrogen starvation in the aggressive Eucalyptus foliar pathogen Teratosphaeria destructans.</title>
        <authorList>
            <person name="Havenga M."/>
            <person name="Wingfield B.D."/>
            <person name="Wingfield M.J."/>
            <person name="Dreyer L.L."/>
            <person name="Roets F."/>
            <person name="Aylward J."/>
        </authorList>
    </citation>
    <scope>NUCLEOTIDE SEQUENCE [LARGE SCALE GENOMIC DNA]</scope>
    <source>
        <strain evidence="2">CMW44962</strain>
    </source>
</reference>
<evidence type="ECO:0000313" key="3">
    <source>
        <dbReference type="Proteomes" id="UP001138500"/>
    </source>
</evidence>